<feature type="region of interest" description="Disordered" evidence="7">
    <location>
        <begin position="88"/>
        <end position="113"/>
    </location>
</feature>
<dbReference type="PANTHER" id="PTHR10868">
    <property type="entry name" value="SIGMA 1-TYPE OPIOID RECEPTOR-RELATED"/>
    <property type="match status" value="1"/>
</dbReference>
<dbReference type="Proteomes" id="UP000306102">
    <property type="component" value="Unassembled WGS sequence"/>
</dbReference>
<dbReference type="InterPro" id="IPR006716">
    <property type="entry name" value="ERG2_sigma1_rcpt-like"/>
</dbReference>
<comment type="caution">
    <text evidence="8">The sequence shown here is derived from an EMBL/GenBank/DDBJ whole genome shotgun (WGS) entry which is preliminary data.</text>
</comment>
<name>A0A4V3WQN7_CAMSN</name>
<dbReference type="AlphaFoldDB" id="A0A4V3WQN7"/>
<dbReference type="STRING" id="542762.A0A4V3WQN7"/>
<evidence type="ECO:0000256" key="4">
    <source>
        <dbReference type="ARBA" id="ARBA00022824"/>
    </source>
</evidence>
<comment type="subcellular location">
    <subcellularLocation>
        <location evidence="1">Endoplasmic reticulum membrane</location>
    </subcellularLocation>
</comment>
<keyword evidence="3" id="KW-0812">Transmembrane</keyword>
<evidence type="ECO:0000256" key="1">
    <source>
        <dbReference type="ARBA" id="ARBA00004586"/>
    </source>
</evidence>
<dbReference type="PANTHER" id="PTHR10868:SF1">
    <property type="entry name" value="SIGMA NON-OPIOID INTRACELLULAR RECEPTOR 1"/>
    <property type="match status" value="1"/>
</dbReference>
<evidence type="ECO:0000256" key="2">
    <source>
        <dbReference type="ARBA" id="ARBA00007141"/>
    </source>
</evidence>
<keyword evidence="9" id="KW-1185">Reference proteome</keyword>
<keyword evidence="6" id="KW-0472">Membrane</keyword>
<dbReference type="EMBL" id="SDRB02001621">
    <property type="protein sequence ID" value="THG21027.1"/>
    <property type="molecule type" value="Genomic_DNA"/>
</dbReference>
<gene>
    <name evidence="8" type="ORF">TEA_026641</name>
</gene>
<evidence type="ECO:0000256" key="7">
    <source>
        <dbReference type="SAM" id="MobiDB-lite"/>
    </source>
</evidence>
<feature type="compositionally biased region" description="Low complexity" evidence="7">
    <location>
        <begin position="7"/>
        <end position="24"/>
    </location>
</feature>
<proteinExistence type="inferred from homology"/>
<reference evidence="8 9" key="1">
    <citation type="journal article" date="2018" name="Proc. Natl. Acad. Sci. U.S.A.">
        <title>Draft genome sequence of Camellia sinensis var. sinensis provides insights into the evolution of the tea genome and tea quality.</title>
        <authorList>
            <person name="Wei C."/>
            <person name="Yang H."/>
            <person name="Wang S."/>
            <person name="Zhao J."/>
            <person name="Liu C."/>
            <person name="Gao L."/>
            <person name="Xia E."/>
            <person name="Lu Y."/>
            <person name="Tai Y."/>
            <person name="She G."/>
            <person name="Sun J."/>
            <person name="Cao H."/>
            <person name="Tong W."/>
            <person name="Gao Q."/>
            <person name="Li Y."/>
            <person name="Deng W."/>
            <person name="Jiang X."/>
            <person name="Wang W."/>
            <person name="Chen Q."/>
            <person name="Zhang S."/>
            <person name="Li H."/>
            <person name="Wu J."/>
            <person name="Wang P."/>
            <person name="Li P."/>
            <person name="Shi C."/>
            <person name="Zheng F."/>
            <person name="Jian J."/>
            <person name="Huang B."/>
            <person name="Shan D."/>
            <person name="Shi M."/>
            <person name="Fang C."/>
            <person name="Yue Y."/>
            <person name="Li F."/>
            <person name="Li D."/>
            <person name="Wei S."/>
            <person name="Han B."/>
            <person name="Jiang C."/>
            <person name="Yin Y."/>
            <person name="Xia T."/>
            <person name="Zhang Z."/>
            <person name="Bennetzen J.L."/>
            <person name="Zhao S."/>
            <person name="Wan X."/>
        </authorList>
    </citation>
    <scope>NUCLEOTIDE SEQUENCE [LARGE SCALE GENOMIC DNA]</scope>
    <source>
        <strain evidence="9">cv. Shuchazao</strain>
        <tissue evidence="8">Leaf</tissue>
    </source>
</reference>
<organism evidence="8 9">
    <name type="scientific">Camellia sinensis var. sinensis</name>
    <name type="common">China tea</name>
    <dbReference type="NCBI Taxonomy" id="542762"/>
    <lineage>
        <taxon>Eukaryota</taxon>
        <taxon>Viridiplantae</taxon>
        <taxon>Streptophyta</taxon>
        <taxon>Embryophyta</taxon>
        <taxon>Tracheophyta</taxon>
        <taxon>Spermatophyta</taxon>
        <taxon>Magnoliopsida</taxon>
        <taxon>eudicotyledons</taxon>
        <taxon>Gunneridae</taxon>
        <taxon>Pentapetalae</taxon>
        <taxon>asterids</taxon>
        <taxon>Ericales</taxon>
        <taxon>Theaceae</taxon>
        <taxon>Camellia</taxon>
    </lineage>
</organism>
<evidence type="ECO:0000256" key="3">
    <source>
        <dbReference type="ARBA" id="ARBA00022692"/>
    </source>
</evidence>
<protein>
    <submittedName>
        <fullName evidence="8">Uncharacterized protein</fullName>
    </submittedName>
</protein>
<comment type="similarity">
    <text evidence="2">Belongs to the ERG2 family.</text>
</comment>
<dbReference type="Pfam" id="PF04622">
    <property type="entry name" value="ERG2_Sigma1R"/>
    <property type="match status" value="1"/>
</dbReference>
<dbReference type="GO" id="GO:0005789">
    <property type="term" value="C:endoplasmic reticulum membrane"/>
    <property type="evidence" value="ECO:0007669"/>
    <property type="project" value="UniProtKB-SubCell"/>
</dbReference>
<evidence type="ECO:0000313" key="9">
    <source>
        <dbReference type="Proteomes" id="UP000306102"/>
    </source>
</evidence>
<evidence type="ECO:0000256" key="5">
    <source>
        <dbReference type="ARBA" id="ARBA00022989"/>
    </source>
</evidence>
<keyword evidence="5" id="KW-1133">Transmembrane helix</keyword>
<feature type="region of interest" description="Disordered" evidence="7">
    <location>
        <begin position="1"/>
        <end position="35"/>
    </location>
</feature>
<keyword evidence="4" id="KW-0256">Endoplasmic reticulum</keyword>
<sequence length="356" mass="39714">MKAAVLTSPSSSSGKSSATTTTATMDDDSSESRESCYVPGCRRDTNCNCKICLASINATLDLMPSSIHRSSLTKISKPVPTTPVSFNSSFLSTPRSGNPRVMASPPLNSTGRMGFHEKIKRKKRDLGFGFSLMRFVVGLSLIFSAECGFSWVVSGILNPQFSPGVVRNVAEKSWVSQDINGRFEFLQRELQSLINDNVSSCSSNDSIWEINQDNLLLNSRCSLYKSATEEVSIWGWPLQTAGLLTAEFSSRSFTILSGRVTEWSDGKVSYSTRKANNSWVHQKWSASAVQLDPNTWILEYTQARVVENSRIVSAMLQFLKFRLTRAFRRMKQEFWILSAFGNQYSGFLEDNFKVPT</sequence>
<accession>A0A4V3WQN7</accession>
<evidence type="ECO:0000313" key="8">
    <source>
        <dbReference type="EMBL" id="THG21027.1"/>
    </source>
</evidence>
<evidence type="ECO:0000256" key="6">
    <source>
        <dbReference type="ARBA" id="ARBA00023136"/>
    </source>
</evidence>